<dbReference type="Proteomes" id="UP000181790">
    <property type="component" value="Unassembled WGS sequence"/>
</dbReference>
<reference evidence="3 4" key="1">
    <citation type="submission" date="2016-10" db="EMBL/GenBank/DDBJ databases">
        <title>Arsenicibacter rosenii gen. nov., sp. nov., an efficient arsenic-methylating bacterium isolated from an arsenic-contaminated paddy soil.</title>
        <authorList>
            <person name="Huang K."/>
        </authorList>
    </citation>
    <scope>NUCLEOTIDE SEQUENCE [LARGE SCALE GENOMIC DNA]</scope>
    <source>
        <strain evidence="3 4">SM-1</strain>
    </source>
</reference>
<gene>
    <name evidence="3" type="ORF">BLX24_23115</name>
</gene>
<name>A0A1S2VDR3_9BACT</name>
<organism evidence="3 4">
    <name type="scientific">Arsenicibacter rosenii</name>
    <dbReference type="NCBI Taxonomy" id="1750698"/>
    <lineage>
        <taxon>Bacteria</taxon>
        <taxon>Pseudomonadati</taxon>
        <taxon>Bacteroidota</taxon>
        <taxon>Cytophagia</taxon>
        <taxon>Cytophagales</taxon>
        <taxon>Spirosomataceae</taxon>
        <taxon>Arsenicibacter</taxon>
    </lineage>
</organism>
<evidence type="ECO:0000313" key="4">
    <source>
        <dbReference type="Proteomes" id="UP000181790"/>
    </source>
</evidence>
<feature type="region of interest" description="Disordered" evidence="1">
    <location>
        <begin position="209"/>
        <end position="241"/>
    </location>
</feature>
<keyword evidence="4" id="KW-1185">Reference proteome</keyword>
<feature type="chain" id="PRO_5010196940" evidence="2">
    <location>
        <begin position="32"/>
        <end position="241"/>
    </location>
</feature>
<feature type="compositionally biased region" description="Basic and acidic residues" evidence="1">
    <location>
        <begin position="226"/>
        <end position="241"/>
    </location>
</feature>
<keyword evidence="2" id="KW-0732">Signal</keyword>
<dbReference type="EMBL" id="MORL01000018">
    <property type="protein sequence ID" value="OIN56864.1"/>
    <property type="molecule type" value="Genomic_DNA"/>
</dbReference>
<accession>A0A1S2VDR3</accession>
<evidence type="ECO:0000313" key="3">
    <source>
        <dbReference type="EMBL" id="OIN56864.1"/>
    </source>
</evidence>
<evidence type="ECO:0000256" key="2">
    <source>
        <dbReference type="SAM" id="SignalP"/>
    </source>
</evidence>
<protein>
    <submittedName>
        <fullName evidence="3">Uncharacterized protein</fullName>
    </submittedName>
</protein>
<evidence type="ECO:0000256" key="1">
    <source>
        <dbReference type="SAM" id="MobiDB-lite"/>
    </source>
</evidence>
<dbReference type="RefSeq" id="WP_071505590.1">
    <property type="nucleotide sequence ID" value="NZ_MORL01000018.1"/>
</dbReference>
<comment type="caution">
    <text evidence="3">The sequence shown here is derived from an EMBL/GenBank/DDBJ whole genome shotgun (WGS) entry which is preliminary data.</text>
</comment>
<feature type="signal peptide" evidence="2">
    <location>
        <begin position="1"/>
        <end position="31"/>
    </location>
</feature>
<dbReference type="AlphaFoldDB" id="A0A1S2VDR3"/>
<proteinExistence type="predicted"/>
<sequence length="241" mass="27012">MKPQNRKRTILHTLRGAGIRSLVLFCTFAFAFSGAQAQAVYAGEQAVEKVNLQGYFLTITADSKQLEKEWEAQLRTFGRVNTARGVYRVTNADIPSVSTDPLNLTSQLKSSRGSSTLFVAFDLGSGNFIKPGNGNSAAAEQLLKDFAAQVQYNQEVRTAETALDDAQKNHQKMVRNGERLQRDLDRNKKEKETLLRRIDENAKELDQLLKDTETNKTDQSNALTEMENKKKALEVVKTKKN</sequence>